<reference evidence="12" key="1">
    <citation type="journal article" date="2019" name="Int. J. Syst. Evol. Microbiol.">
        <title>The Global Catalogue of Microorganisms (GCM) 10K type strain sequencing project: providing services to taxonomists for standard genome sequencing and annotation.</title>
        <authorList>
            <consortium name="The Broad Institute Genomics Platform"/>
            <consortium name="The Broad Institute Genome Sequencing Center for Infectious Disease"/>
            <person name="Wu L."/>
            <person name="Ma J."/>
        </authorList>
    </citation>
    <scope>NUCLEOTIDE SEQUENCE [LARGE SCALE GENOMIC DNA]</scope>
    <source>
        <strain evidence="12">CECT 8288</strain>
    </source>
</reference>
<dbReference type="GO" id="GO:0005524">
    <property type="term" value="F:ATP binding"/>
    <property type="evidence" value="ECO:0007669"/>
    <property type="project" value="UniProtKB-KW"/>
</dbReference>
<dbReference type="Pfam" id="PF00005">
    <property type="entry name" value="ABC_tran"/>
    <property type="match status" value="1"/>
</dbReference>
<keyword evidence="5" id="KW-0547">Nucleotide-binding</keyword>
<keyword evidence="8" id="KW-0406">Ion transport</keyword>
<keyword evidence="2" id="KW-0813">Transport</keyword>
<accession>A0ABV7WQI0</accession>
<dbReference type="PANTHER" id="PTHR42771">
    <property type="entry name" value="IRON(3+)-HYDROXAMATE IMPORT ATP-BINDING PROTEIN FHUC"/>
    <property type="match status" value="1"/>
</dbReference>
<dbReference type="PROSITE" id="PS00211">
    <property type="entry name" value="ABC_TRANSPORTER_1"/>
    <property type="match status" value="1"/>
</dbReference>
<keyword evidence="9" id="KW-0472">Membrane</keyword>
<dbReference type="RefSeq" id="WP_290280728.1">
    <property type="nucleotide sequence ID" value="NZ_JAUFQI010000001.1"/>
</dbReference>
<dbReference type="SMART" id="SM00382">
    <property type="entry name" value="AAA"/>
    <property type="match status" value="1"/>
</dbReference>
<gene>
    <name evidence="11" type="ORF">ACFOND_08030</name>
</gene>
<dbReference type="InterPro" id="IPR003439">
    <property type="entry name" value="ABC_transporter-like_ATP-bd"/>
</dbReference>
<dbReference type="InterPro" id="IPR003593">
    <property type="entry name" value="AAA+_ATPase"/>
</dbReference>
<dbReference type="InterPro" id="IPR051535">
    <property type="entry name" value="Siderophore_ABC-ATPase"/>
</dbReference>
<comment type="caution">
    <text evidence="11">The sequence shown here is derived from an EMBL/GenBank/DDBJ whole genome shotgun (WGS) entry which is preliminary data.</text>
</comment>
<evidence type="ECO:0000256" key="3">
    <source>
        <dbReference type="ARBA" id="ARBA00022475"/>
    </source>
</evidence>
<dbReference type="Gene3D" id="3.40.50.300">
    <property type="entry name" value="P-loop containing nucleotide triphosphate hydrolases"/>
    <property type="match status" value="1"/>
</dbReference>
<sequence length="252" mass="28071">MIRLDNISLRYGDTQVLSKLSTDIPNKGITSIIGPNGAGKSSLLSVASAQIKATNGVVSFNGQSLESLPRETLAKQLAYLKQDNQIGARISVKDLVCFGRFPYHRGRPSPEDWVVINETIHYFQLSDIQDRYLDQLSGGQRQRAFIAMVWAQDTPYLFLDEPLNNLDMKHSGSIMKHLKQACYALDKSIVVVLHDINFASYYSDHIIALKQGELFKAGSPAQVINSDCLSTLYDMPIEIAQVEGVPVCLYFK</sequence>
<evidence type="ECO:0000256" key="7">
    <source>
        <dbReference type="ARBA" id="ARBA00023004"/>
    </source>
</evidence>
<evidence type="ECO:0000256" key="4">
    <source>
        <dbReference type="ARBA" id="ARBA00022496"/>
    </source>
</evidence>
<organism evidence="11 12">
    <name type="scientific">Reinekea marina</name>
    <dbReference type="NCBI Taxonomy" id="1310421"/>
    <lineage>
        <taxon>Bacteria</taxon>
        <taxon>Pseudomonadati</taxon>
        <taxon>Pseudomonadota</taxon>
        <taxon>Gammaproteobacteria</taxon>
        <taxon>Oceanospirillales</taxon>
        <taxon>Saccharospirillaceae</taxon>
        <taxon>Reinekea</taxon>
    </lineage>
</organism>
<dbReference type="PROSITE" id="PS50893">
    <property type="entry name" value="ABC_TRANSPORTER_2"/>
    <property type="match status" value="1"/>
</dbReference>
<dbReference type="Proteomes" id="UP001595710">
    <property type="component" value="Unassembled WGS sequence"/>
</dbReference>
<evidence type="ECO:0000313" key="12">
    <source>
        <dbReference type="Proteomes" id="UP001595710"/>
    </source>
</evidence>
<protein>
    <submittedName>
        <fullName evidence="11">ABC transporter ATP-binding protein</fullName>
    </submittedName>
</protein>
<keyword evidence="6 11" id="KW-0067">ATP-binding</keyword>
<proteinExistence type="predicted"/>
<evidence type="ECO:0000313" key="11">
    <source>
        <dbReference type="EMBL" id="MFC3701580.1"/>
    </source>
</evidence>
<feature type="domain" description="ABC transporter" evidence="10">
    <location>
        <begin position="2"/>
        <end position="236"/>
    </location>
</feature>
<keyword evidence="3" id="KW-1003">Cell membrane</keyword>
<evidence type="ECO:0000256" key="6">
    <source>
        <dbReference type="ARBA" id="ARBA00022840"/>
    </source>
</evidence>
<evidence type="ECO:0000256" key="9">
    <source>
        <dbReference type="ARBA" id="ARBA00023136"/>
    </source>
</evidence>
<comment type="subcellular location">
    <subcellularLocation>
        <location evidence="1">Cell membrane</location>
        <topology evidence="1">Peripheral membrane protein</topology>
    </subcellularLocation>
</comment>
<evidence type="ECO:0000259" key="10">
    <source>
        <dbReference type="PROSITE" id="PS50893"/>
    </source>
</evidence>
<keyword evidence="7" id="KW-0408">Iron</keyword>
<dbReference type="SUPFAM" id="SSF52540">
    <property type="entry name" value="P-loop containing nucleoside triphosphate hydrolases"/>
    <property type="match status" value="1"/>
</dbReference>
<keyword evidence="12" id="KW-1185">Reference proteome</keyword>
<dbReference type="CDD" id="cd03214">
    <property type="entry name" value="ABC_Iron-Siderophores_B12_Hemin"/>
    <property type="match status" value="1"/>
</dbReference>
<dbReference type="InterPro" id="IPR027417">
    <property type="entry name" value="P-loop_NTPase"/>
</dbReference>
<evidence type="ECO:0000256" key="2">
    <source>
        <dbReference type="ARBA" id="ARBA00022448"/>
    </source>
</evidence>
<name>A0ABV7WQI0_9GAMM</name>
<dbReference type="InterPro" id="IPR017871">
    <property type="entry name" value="ABC_transporter-like_CS"/>
</dbReference>
<keyword evidence="4" id="KW-0410">Iron transport</keyword>
<evidence type="ECO:0000256" key="1">
    <source>
        <dbReference type="ARBA" id="ARBA00004202"/>
    </source>
</evidence>
<dbReference type="PANTHER" id="PTHR42771:SF3">
    <property type="entry name" value="PETROBACTIN IMPORT ATP-BINDING PROTEIN YCLP"/>
    <property type="match status" value="1"/>
</dbReference>
<evidence type="ECO:0000256" key="8">
    <source>
        <dbReference type="ARBA" id="ARBA00023065"/>
    </source>
</evidence>
<evidence type="ECO:0000256" key="5">
    <source>
        <dbReference type="ARBA" id="ARBA00022741"/>
    </source>
</evidence>
<dbReference type="EMBL" id="JBHRYN010000010">
    <property type="protein sequence ID" value="MFC3701580.1"/>
    <property type="molecule type" value="Genomic_DNA"/>
</dbReference>